<keyword evidence="3 5" id="KW-0520">NAD</keyword>
<dbReference type="EMBL" id="CP002101">
    <property type="protein sequence ID" value="AEH60144.1"/>
    <property type="molecule type" value="Genomic_DNA"/>
</dbReference>
<comment type="catalytic activity">
    <reaction evidence="5">
        <text>2-amino-2,3,7-trideoxy-D-lyxo-hept-6-ulosonate + NAD(+) + H2O = 3-dehydroquinate + NH4(+) + NADH + H(+)</text>
        <dbReference type="Rhea" id="RHEA:25956"/>
        <dbReference type="ChEBI" id="CHEBI:15377"/>
        <dbReference type="ChEBI" id="CHEBI:15378"/>
        <dbReference type="ChEBI" id="CHEBI:28938"/>
        <dbReference type="ChEBI" id="CHEBI:32364"/>
        <dbReference type="ChEBI" id="CHEBI:57540"/>
        <dbReference type="ChEBI" id="CHEBI:57945"/>
        <dbReference type="ChEBI" id="CHEBI:58859"/>
        <dbReference type="EC" id="1.4.1.24"/>
    </reaction>
</comment>
<sequence>MNNKEVWIKADDDRWETRKSRITTGLESGVDCVLVDSRDVDKVRELGDIRIAAFGSDTKENGDIVVIGKNSEGDGTRPLPADFSGSLDISNAARLREKGVKVAGYVIIRDKKYEMFAAELGEVCDYIIVIGTDWKVIPLENLIAGLHEKNVSIISGVKDWEEAKLAFETMEHGADGVLLDTDNPDQIKNTVSVAEKISAGKLNLKPALIRRVEPVGMGDRVCVDTCNLMKPGEGMLVGSQSEGLFLIQSESEESPYVASRPFRVNAGAVHAYVRIGDRTRYLSEIEGGDKVTIVDHEGNLREGVVGRVKIEKRPLMLVEAEVDEKVIKTIIQNAETIKLVGKDGRSISVAELKKGDEVMVYVEDSGRHFGMKIEESIIEK</sequence>
<dbReference type="InterPro" id="IPR002812">
    <property type="entry name" value="DHQS"/>
</dbReference>
<keyword evidence="2 5" id="KW-0560">Oxidoreductase</keyword>
<dbReference type="Pfam" id="PF01959">
    <property type="entry name" value="DHQS"/>
    <property type="match status" value="1"/>
</dbReference>
<dbReference type="InterPro" id="IPR056179">
    <property type="entry name" value="DHQS_C"/>
</dbReference>
<dbReference type="GO" id="GO:0003856">
    <property type="term" value="F:3-dehydroquinate synthase activity"/>
    <property type="evidence" value="ECO:0007669"/>
    <property type="project" value="InterPro"/>
</dbReference>
<dbReference type="EC" id="1.4.1.24" evidence="5"/>
<dbReference type="KEGG" id="mzh:Mzhil_0267"/>
<dbReference type="GO" id="GO:0102042">
    <property type="term" value="F:dehydroquinate synthase activity"/>
    <property type="evidence" value="ECO:0007669"/>
    <property type="project" value="UniProtKB-EC"/>
</dbReference>
<dbReference type="PANTHER" id="PTHR33563">
    <property type="match status" value="1"/>
</dbReference>
<dbReference type="NCBIfam" id="NF002626">
    <property type="entry name" value="PRK02290.1-4"/>
    <property type="match status" value="1"/>
</dbReference>
<evidence type="ECO:0000259" key="7">
    <source>
        <dbReference type="Pfam" id="PF26558"/>
    </source>
</evidence>
<evidence type="ECO:0000256" key="1">
    <source>
        <dbReference type="ARBA" id="ARBA00022605"/>
    </source>
</evidence>
<dbReference type="GO" id="GO:0009073">
    <property type="term" value="P:aromatic amino acid family biosynthetic process"/>
    <property type="evidence" value="ECO:0007669"/>
    <property type="project" value="UniProtKB-UniRule"/>
</dbReference>
<gene>
    <name evidence="5" type="primary">aroB'</name>
    <name evidence="8" type="ordered locus">Mzhil_0267</name>
</gene>
<evidence type="ECO:0000313" key="9">
    <source>
        <dbReference type="Proteomes" id="UP000006622"/>
    </source>
</evidence>
<dbReference type="RefSeq" id="WP_013897583.1">
    <property type="nucleotide sequence ID" value="NC_015676.1"/>
</dbReference>
<keyword evidence="4 5" id="KW-0057">Aromatic amino acid biosynthesis</keyword>
<evidence type="ECO:0000256" key="3">
    <source>
        <dbReference type="ARBA" id="ARBA00023027"/>
    </source>
</evidence>
<dbReference type="PIRSF" id="PIRSF006655">
    <property type="entry name" value="DHQ_synth"/>
    <property type="match status" value="1"/>
</dbReference>
<dbReference type="STRING" id="679901.Mzhil_0267"/>
<evidence type="ECO:0000259" key="6">
    <source>
        <dbReference type="Pfam" id="PF01959"/>
    </source>
</evidence>
<protein>
    <recommendedName>
        <fullName evidence="5">3-dehydroquinate synthase</fullName>
        <shortName evidence="5">DHQ synthase</shortName>
        <ecNumber evidence="5">1.4.1.24</ecNumber>
    </recommendedName>
    <alternativeName>
        <fullName evidence="5">3-dehydroquinate synthase II</fullName>
    </alternativeName>
</protein>
<dbReference type="GO" id="GO:0008652">
    <property type="term" value="P:amino acid biosynthetic process"/>
    <property type="evidence" value="ECO:0007669"/>
    <property type="project" value="UniProtKB-KW"/>
</dbReference>
<feature type="domain" description="3-dehydroquinate synthase N-terminal" evidence="6">
    <location>
        <begin position="3"/>
        <end position="193"/>
    </location>
</feature>
<dbReference type="Pfam" id="PF26558">
    <property type="entry name" value="DHQS_2nd"/>
    <property type="match status" value="1"/>
</dbReference>
<evidence type="ECO:0000256" key="4">
    <source>
        <dbReference type="ARBA" id="ARBA00023141"/>
    </source>
</evidence>
<dbReference type="GeneID" id="10821870"/>
<comment type="similarity">
    <text evidence="5">Belongs to the archaeal-type DHQ synthase family.</text>
</comment>
<dbReference type="GO" id="GO:0051287">
    <property type="term" value="F:NAD binding"/>
    <property type="evidence" value="ECO:0007669"/>
    <property type="project" value="UniProtKB-UniRule"/>
</dbReference>
<dbReference type="InterPro" id="IPR030960">
    <property type="entry name" value="DHQS/DOIS_N"/>
</dbReference>
<proteinExistence type="inferred from homology"/>
<accession>F7XNP0</accession>
<keyword evidence="1 5" id="KW-0028">Amino-acid biosynthesis</keyword>
<name>F7XNP0_METZD</name>
<evidence type="ECO:0000256" key="2">
    <source>
        <dbReference type="ARBA" id="ARBA00023002"/>
    </source>
</evidence>
<reference evidence="8" key="1">
    <citation type="submission" date="2010-07" db="EMBL/GenBank/DDBJ databases">
        <title>The complete genome of Methanosalsum zhilinae DSM 4017.</title>
        <authorList>
            <consortium name="US DOE Joint Genome Institute (JGI-PGF)"/>
            <person name="Lucas S."/>
            <person name="Copeland A."/>
            <person name="Lapidus A."/>
            <person name="Glavina del Rio T."/>
            <person name="Dalin E."/>
            <person name="Tice H."/>
            <person name="Bruce D."/>
            <person name="Goodwin L."/>
            <person name="Pitluck S."/>
            <person name="Kyrpides N."/>
            <person name="Mavromatis K."/>
            <person name="Ovchinnikova G."/>
            <person name="Daligault H."/>
            <person name="Detter J.C."/>
            <person name="Han C."/>
            <person name="Tapia R."/>
            <person name="Larimer F."/>
            <person name="Land M."/>
            <person name="Hauser L."/>
            <person name="Markowitz V."/>
            <person name="Cheng J.-F."/>
            <person name="Hugenholtz P."/>
            <person name="Woyke T."/>
            <person name="Wu D."/>
            <person name="Spring S."/>
            <person name="Schueler E."/>
            <person name="Brambilla E."/>
            <person name="Klenk H.-P."/>
            <person name="Eisen J.A."/>
        </authorList>
    </citation>
    <scope>NUCLEOTIDE SEQUENCE</scope>
    <source>
        <strain evidence="8">DSM 4017</strain>
    </source>
</reference>
<dbReference type="PANTHER" id="PTHR33563:SF1">
    <property type="entry name" value="3-DEHYDROQUINATE SYNTHASE"/>
    <property type="match status" value="1"/>
</dbReference>
<evidence type="ECO:0000256" key="5">
    <source>
        <dbReference type="HAMAP-Rule" id="MF_01244"/>
    </source>
</evidence>
<keyword evidence="9" id="KW-1185">Reference proteome</keyword>
<dbReference type="AlphaFoldDB" id="F7XNP0"/>
<comment type="function">
    <text evidence="5">Catalyzes the oxidative deamination and cyclization of 2-amino-3,7-dideoxy-D-threo-hept-6-ulosonic acid (ADH) to yield 3-dehydroquinate (DHQ), which is fed into the canonical shikimic pathway of aromatic amino acid biosynthesis.</text>
</comment>
<organism evidence="8 9">
    <name type="scientific">Methanosalsum zhilinae (strain DSM 4017 / NBRC 107636 / OCM 62 / WeN5)</name>
    <name type="common">Methanohalophilus zhilinae</name>
    <dbReference type="NCBI Taxonomy" id="679901"/>
    <lineage>
        <taxon>Archaea</taxon>
        <taxon>Methanobacteriati</taxon>
        <taxon>Methanobacteriota</taxon>
        <taxon>Stenosarchaea group</taxon>
        <taxon>Methanomicrobia</taxon>
        <taxon>Methanosarcinales</taxon>
        <taxon>Methanosarcinaceae</taxon>
        <taxon>Methanosalsum</taxon>
    </lineage>
</organism>
<dbReference type="OrthoDB" id="10265at2157"/>
<dbReference type="HAMAP" id="MF_01244">
    <property type="entry name" value="Arch_DHQ_synthase"/>
    <property type="match status" value="1"/>
</dbReference>
<feature type="domain" description="3-dehydroquinate synthase C-terminal" evidence="7">
    <location>
        <begin position="208"/>
        <end position="380"/>
    </location>
</feature>
<dbReference type="HOGENOM" id="CLU_056379_0_0_2"/>
<evidence type="ECO:0000313" key="8">
    <source>
        <dbReference type="EMBL" id="AEH60144.1"/>
    </source>
</evidence>
<dbReference type="Proteomes" id="UP000006622">
    <property type="component" value="Chromosome"/>
</dbReference>